<name>I4ED96_9BACT</name>
<dbReference type="REBASE" id="60380">
    <property type="entry name" value="NhoORF1400009P"/>
</dbReference>
<dbReference type="GO" id="GO:0032259">
    <property type="term" value="P:methylation"/>
    <property type="evidence" value="ECO:0007669"/>
    <property type="project" value="UniProtKB-KW"/>
</dbReference>
<sequence length="712" mass="79652">MPLSETRNERVAVYLTNALTGWGADNPDETTPIQTILRGYPQLLEERDQAREVKRDKPILVILGNPPYNGFAGVAVDEERDLTDAYRVARATKQPQGQGLNDLYVRFFRMAERRIVEQTGKGIVCFISNYSWLDGLSFTAMRERYLEVFDRIWIDNLHGDRIISEYAPDGRTSETVFATRGASPGIKVGTSIALMVRTTVGERRGNGLLCYRDMDQAQADERRAALIASLGNADFDASHIQVAPNVELGLPFKPRRVGDDYLSWPLLPDLFPWSSPGIQPSRDDVVVDIDRDRLVRRMEQYFDPDVSHAEMRRIVPGAMESTARFQAEAVRDALLHRGFLPDKIVRYCYRPFDVRWLYWEPETKLLDEKRADYFPQVFEGNLFLAAAQRNRKNFDPPFPVSRHGSRHIIERGANLFPLLLRSVEQIEMFPGSDGASDGATSGQRFNLSELARAYVGGFGSADHAHALFFHTLAVLHSPAYRQENEGALRQDWPRIPLPDSKDALLASAGLGREIASLLDTERPVTGVTQGAIRPEFKVIGPIAHVAGGVLNPDAGDLDVTVGWGHRGRGGITMPGRGMLIERDYTTGERAAIEAGATTLGLSPGEAFALLGETTCDVYLNDRAYWRNVPARVWGYTIGGYQVMKKWLSYRETALLGRSLRPEEAREVTDMARRIAAILLLEPRLDANYQAVKVVRERRPPPLTPPPILGEGN</sequence>
<dbReference type="Pfam" id="PF18135">
    <property type="entry name" value="Type_ISP_C"/>
    <property type="match status" value="1"/>
</dbReference>
<dbReference type="InterPro" id="IPR029063">
    <property type="entry name" value="SAM-dependent_MTases_sf"/>
</dbReference>
<dbReference type="EMBL" id="CAGS01000047">
    <property type="protein sequence ID" value="CCF82658.1"/>
    <property type="molecule type" value="Genomic_DNA"/>
</dbReference>
<reference evidence="2 3" key="1">
    <citation type="journal article" date="2012" name="ISME J.">
        <title>Nitrification expanded: discovery, physiology and genomics of a nitrite-oxidizing bacterium from the phylum Chloroflexi.</title>
        <authorList>
            <person name="Sorokin D.Y."/>
            <person name="Lucker S."/>
            <person name="Vejmelkova D."/>
            <person name="Kostrikina N.A."/>
            <person name="Kleerebezem R."/>
            <person name="Rijpstra W.I."/>
            <person name="Damste J.S."/>
            <person name="Le Paslier D."/>
            <person name="Muyzer G."/>
            <person name="Wagner M."/>
            <person name="van Loosdrecht M.C."/>
            <person name="Daims H."/>
        </authorList>
    </citation>
    <scope>NUCLEOTIDE SEQUENCE [LARGE SCALE GENOMIC DNA]</scope>
    <source>
        <strain evidence="3">none</strain>
    </source>
</reference>
<dbReference type="Gene3D" id="3.40.50.150">
    <property type="entry name" value="Vaccinia Virus protein VP39"/>
    <property type="match status" value="1"/>
</dbReference>
<dbReference type="SUPFAM" id="SSF53335">
    <property type="entry name" value="S-adenosyl-L-methionine-dependent methyltransferases"/>
    <property type="match status" value="1"/>
</dbReference>
<feature type="domain" description="Type ISP restriction-modification enzyme LLaBIII C-terminal specificity" evidence="1">
    <location>
        <begin position="269"/>
        <end position="657"/>
    </location>
</feature>
<dbReference type="Proteomes" id="UP000004221">
    <property type="component" value="Unassembled WGS sequence"/>
</dbReference>
<evidence type="ECO:0000313" key="2">
    <source>
        <dbReference type="EMBL" id="CCF82658.1"/>
    </source>
</evidence>
<keyword evidence="3" id="KW-1185">Reference proteome</keyword>
<dbReference type="GO" id="GO:0008168">
    <property type="term" value="F:methyltransferase activity"/>
    <property type="evidence" value="ECO:0007669"/>
    <property type="project" value="UniProtKB-KW"/>
</dbReference>
<gene>
    <name evidence="2" type="ORF">NITHO_1400009</name>
</gene>
<proteinExistence type="predicted"/>
<keyword evidence="2" id="KW-0489">Methyltransferase</keyword>
<comment type="caution">
    <text evidence="2">The sequence shown here is derived from an EMBL/GenBank/DDBJ whole genome shotgun (WGS) entry which is preliminary data.</text>
</comment>
<protein>
    <submittedName>
        <fullName evidence="2">Adenine specific DNA methyltransferase</fullName>
    </submittedName>
</protein>
<evidence type="ECO:0000259" key="1">
    <source>
        <dbReference type="Pfam" id="PF18135"/>
    </source>
</evidence>
<keyword evidence="2" id="KW-0808">Transferase</keyword>
<organism evidence="2 3">
    <name type="scientific">Nitrolancea hollandica Lb</name>
    <dbReference type="NCBI Taxonomy" id="1129897"/>
    <lineage>
        <taxon>Bacteria</taxon>
        <taxon>Pseudomonadati</taxon>
        <taxon>Thermomicrobiota</taxon>
        <taxon>Thermomicrobia</taxon>
        <taxon>Sphaerobacterales</taxon>
        <taxon>Sphaerobacterineae</taxon>
        <taxon>Sphaerobacteraceae</taxon>
        <taxon>Nitrolancea</taxon>
    </lineage>
</organism>
<accession>I4ED96</accession>
<dbReference type="AlphaFoldDB" id="I4ED96"/>
<dbReference type="InterPro" id="IPR041635">
    <property type="entry name" value="Type_ISP_LLaBIII_C"/>
</dbReference>
<evidence type="ECO:0000313" key="3">
    <source>
        <dbReference type="Proteomes" id="UP000004221"/>
    </source>
</evidence>